<gene>
    <name evidence="2" type="ORF">M8C21_015379</name>
</gene>
<feature type="non-terminal residue" evidence="2">
    <location>
        <position position="1"/>
    </location>
</feature>
<reference evidence="2" key="1">
    <citation type="submission" date="2022-06" db="EMBL/GenBank/DDBJ databases">
        <title>Uncovering the hologenomic basis of an extraordinary plant invasion.</title>
        <authorList>
            <person name="Bieker V.C."/>
            <person name="Martin M.D."/>
            <person name="Gilbert T."/>
            <person name="Hodgins K."/>
            <person name="Battlay P."/>
            <person name="Petersen B."/>
            <person name="Wilson J."/>
        </authorList>
    </citation>
    <scope>NUCLEOTIDE SEQUENCE</scope>
    <source>
        <strain evidence="2">AA19_3_7</strain>
        <tissue evidence="2">Leaf</tissue>
    </source>
</reference>
<feature type="compositionally biased region" description="Low complexity" evidence="1">
    <location>
        <begin position="74"/>
        <end position="93"/>
    </location>
</feature>
<dbReference type="PANTHER" id="PTHR33318:SF7">
    <property type="entry name" value="PROTEIN JASON"/>
    <property type="match status" value="1"/>
</dbReference>
<dbReference type="PANTHER" id="PTHR33318">
    <property type="entry name" value="ASPARTYL/GLUTAMYL-TRNA(ASN/GLN) AMIDOTRANSFERASE SUBUNIT"/>
    <property type="match status" value="1"/>
</dbReference>
<name>A0AAD5C039_AMBAR</name>
<dbReference type="GO" id="GO:0007142">
    <property type="term" value="P:male meiosis II"/>
    <property type="evidence" value="ECO:0007669"/>
    <property type="project" value="InterPro"/>
</dbReference>
<dbReference type="EMBL" id="JAMZMK010010124">
    <property type="protein sequence ID" value="KAI7732901.1"/>
    <property type="molecule type" value="Genomic_DNA"/>
</dbReference>
<feature type="region of interest" description="Disordered" evidence="1">
    <location>
        <begin position="16"/>
        <end position="39"/>
    </location>
</feature>
<evidence type="ECO:0000256" key="1">
    <source>
        <dbReference type="SAM" id="MobiDB-lite"/>
    </source>
</evidence>
<sequence length="324" mass="36056">MQAKFLKACGTLPQTPVEIRENDKSKDWQPHNGDTESKFSSRLSNIAIEEGLQTQPDQLQSPVTVFQKWENGSDFSSNSSNSSRNIDSISSNSTEGCGIEPAASTHCKNKSVHFKSQTDLCSFSSKKSSHNIIKVPLKLCESPFDHTISKPSPYPTPLKLTDDMQTPGTVFPSYGKSPRIRVQYVHSSINPRNFSQLDSPIEEECIEQSDKESPQLQVKSQDSTTNKELNVCPTLSSWLPSKSDHEGCVDQSLTSRTPGDRPILGVVTSDSNADETSFTPEWGDVNGIPNTTTKYREDQKVNWHATPFEERLEKALSEDKFIPK</sequence>
<evidence type="ECO:0000313" key="2">
    <source>
        <dbReference type="EMBL" id="KAI7732901.1"/>
    </source>
</evidence>
<comment type="caution">
    <text evidence="2">The sequence shown here is derived from an EMBL/GenBank/DDBJ whole genome shotgun (WGS) entry which is preliminary data.</text>
</comment>
<feature type="compositionally biased region" description="Polar residues" evidence="1">
    <location>
        <begin position="268"/>
        <end position="279"/>
    </location>
</feature>
<keyword evidence="3" id="KW-1185">Reference proteome</keyword>
<proteinExistence type="predicted"/>
<organism evidence="2 3">
    <name type="scientific">Ambrosia artemisiifolia</name>
    <name type="common">Common ragweed</name>
    <dbReference type="NCBI Taxonomy" id="4212"/>
    <lineage>
        <taxon>Eukaryota</taxon>
        <taxon>Viridiplantae</taxon>
        <taxon>Streptophyta</taxon>
        <taxon>Embryophyta</taxon>
        <taxon>Tracheophyta</taxon>
        <taxon>Spermatophyta</taxon>
        <taxon>Magnoliopsida</taxon>
        <taxon>eudicotyledons</taxon>
        <taxon>Gunneridae</taxon>
        <taxon>Pentapetalae</taxon>
        <taxon>asterids</taxon>
        <taxon>campanulids</taxon>
        <taxon>Asterales</taxon>
        <taxon>Asteraceae</taxon>
        <taxon>Asteroideae</taxon>
        <taxon>Heliantheae alliance</taxon>
        <taxon>Heliantheae</taxon>
        <taxon>Ambrosia</taxon>
    </lineage>
</organism>
<accession>A0AAD5C039</accession>
<evidence type="ECO:0008006" key="4">
    <source>
        <dbReference type="Google" id="ProtNLM"/>
    </source>
</evidence>
<feature type="region of interest" description="Disordered" evidence="1">
    <location>
        <begin position="74"/>
        <end position="97"/>
    </location>
</feature>
<protein>
    <recommendedName>
        <fullName evidence="4">Protein JASON</fullName>
    </recommendedName>
</protein>
<dbReference type="AlphaFoldDB" id="A0AAD5C039"/>
<feature type="region of interest" description="Disordered" evidence="1">
    <location>
        <begin position="252"/>
        <end position="285"/>
    </location>
</feature>
<dbReference type="InterPro" id="IPR039300">
    <property type="entry name" value="JASON"/>
</dbReference>
<dbReference type="Proteomes" id="UP001206925">
    <property type="component" value="Unassembled WGS sequence"/>
</dbReference>
<feature type="compositionally biased region" description="Basic and acidic residues" evidence="1">
    <location>
        <begin position="18"/>
        <end position="39"/>
    </location>
</feature>
<evidence type="ECO:0000313" key="3">
    <source>
        <dbReference type="Proteomes" id="UP001206925"/>
    </source>
</evidence>